<evidence type="ECO:0000313" key="8">
    <source>
        <dbReference type="Proteomes" id="UP000177418"/>
    </source>
</evidence>
<keyword evidence="1 6" id="KW-0963">Cytoplasm</keyword>
<evidence type="ECO:0000256" key="3">
    <source>
        <dbReference type="ARBA" id="ARBA00022840"/>
    </source>
</evidence>
<evidence type="ECO:0000256" key="4">
    <source>
        <dbReference type="ARBA" id="ARBA00022960"/>
    </source>
</evidence>
<evidence type="ECO:0000256" key="5">
    <source>
        <dbReference type="ARBA" id="ARBA00023458"/>
    </source>
</evidence>
<dbReference type="Proteomes" id="UP000177418">
    <property type="component" value="Unassembled WGS sequence"/>
</dbReference>
<dbReference type="Gene3D" id="3.30.420.40">
    <property type="match status" value="2"/>
</dbReference>
<proteinExistence type="inferred from homology"/>
<comment type="caution">
    <text evidence="7">The sequence shown here is derived from an EMBL/GenBank/DDBJ whole genome shotgun (WGS) entry which is preliminary data.</text>
</comment>
<comment type="subcellular location">
    <subcellularLocation>
        <location evidence="6">Cytoplasm</location>
    </subcellularLocation>
    <text evidence="6">Membrane-associated.</text>
</comment>
<reference evidence="7 8" key="1">
    <citation type="journal article" date="2016" name="Nat. Commun.">
        <title>Thousands of microbial genomes shed light on interconnected biogeochemical processes in an aquifer system.</title>
        <authorList>
            <person name="Anantharaman K."/>
            <person name="Brown C.T."/>
            <person name="Hug L.A."/>
            <person name="Sharon I."/>
            <person name="Castelle C.J."/>
            <person name="Probst A.J."/>
            <person name="Thomas B.C."/>
            <person name="Singh A."/>
            <person name="Wilkins M.J."/>
            <person name="Karaoz U."/>
            <person name="Brodie E.L."/>
            <person name="Williams K.H."/>
            <person name="Hubbard S.S."/>
            <person name="Banfield J.F."/>
        </authorList>
    </citation>
    <scope>NUCLEOTIDE SEQUENCE [LARGE SCALE GENOMIC DNA]</scope>
</reference>
<feature type="binding site" evidence="6">
    <location>
        <begin position="179"/>
        <end position="181"/>
    </location>
    <ligand>
        <name>ATP</name>
        <dbReference type="ChEBI" id="CHEBI:30616"/>
    </ligand>
</feature>
<dbReference type="CDD" id="cd10225">
    <property type="entry name" value="ASKHA_NBD_MreB-like"/>
    <property type="match status" value="1"/>
</dbReference>
<dbReference type="InterPro" id="IPR056546">
    <property type="entry name" value="MreB_MamK-like"/>
</dbReference>
<dbReference type="Pfam" id="PF06723">
    <property type="entry name" value="MreB_Mbl"/>
    <property type="match status" value="1"/>
</dbReference>
<dbReference type="GO" id="GO:0000902">
    <property type="term" value="P:cell morphogenesis"/>
    <property type="evidence" value="ECO:0007669"/>
    <property type="project" value="InterPro"/>
</dbReference>
<keyword evidence="4 6" id="KW-0133">Cell shape</keyword>
<keyword evidence="3 6" id="KW-0067">ATP-binding</keyword>
<dbReference type="InterPro" id="IPR043129">
    <property type="entry name" value="ATPase_NBD"/>
</dbReference>
<comment type="function">
    <text evidence="6">Forms membrane-associated dynamic filaments that are essential for cell shape determination. Acts by regulating cell wall synthesis and cell elongation, and thus cell shape. A feedback loop between cell geometry and MreB localization may maintain elongated cell shape by targeting cell wall growth to regions of negative cell wall curvature.</text>
</comment>
<comment type="caution">
    <text evidence="6">Lacks conserved residue(s) required for the propagation of feature annotation.</text>
</comment>
<dbReference type="GO" id="GO:0005737">
    <property type="term" value="C:cytoplasm"/>
    <property type="evidence" value="ECO:0007669"/>
    <property type="project" value="UniProtKB-SubCell"/>
</dbReference>
<keyword evidence="2 6" id="KW-0547">Nucleotide-binding</keyword>
<organism evidence="7 8">
    <name type="scientific">Candidatus Roizmanbacteria bacterium RIFCSPLOWO2_02_FULL_36_11</name>
    <dbReference type="NCBI Taxonomy" id="1802071"/>
    <lineage>
        <taxon>Bacteria</taxon>
        <taxon>Candidatus Roizmaniibacteriota</taxon>
    </lineage>
</organism>
<comment type="similarity">
    <text evidence="5 6">Belongs to the FtsA/MreB family.</text>
</comment>
<dbReference type="GO" id="GO:0008360">
    <property type="term" value="P:regulation of cell shape"/>
    <property type="evidence" value="ECO:0007669"/>
    <property type="project" value="UniProtKB-UniRule"/>
</dbReference>
<protein>
    <recommendedName>
        <fullName evidence="6">Cell shape-determining protein MreB</fullName>
    </recommendedName>
</protein>
<dbReference type="GO" id="GO:0005524">
    <property type="term" value="F:ATP binding"/>
    <property type="evidence" value="ECO:0007669"/>
    <property type="project" value="UniProtKB-KW"/>
</dbReference>
<sequence>MQFKPFFKKFENLANSLLGSADIAIDLGTSMTRLGIFSKGIVLREPSYIGQNTRTNDFLFFGEEAKEIFGKAPNFIHITKPIEHSIISDFDKTVLLLKHFMDKSVYPFFLNRSILKNKLYAYAVVPTPSTEVEQKATIEALAKVGISETYLIEKPLAIAAGANLAVFSKNPYFVIDLGGGSIEMAVVVMGGIVTFKTLKNAGEQMDKLLYNYLHLKNGIIIGDQTSEQLKISSFSLLDDASVMTVRGKSLENGLPKSIRVRSTEVKEALINNLNQIIDSAKEMMETVPPEIVDGIIKNGLTLTGGMANIKGINRYFSNELKIPVEIPEKPQDCTISGILKLLEQPDKLRQIIINK</sequence>
<dbReference type="PRINTS" id="PR01652">
    <property type="entry name" value="SHAPEPROTEIN"/>
</dbReference>
<dbReference type="PANTHER" id="PTHR42749:SF1">
    <property type="entry name" value="CELL SHAPE-DETERMINING PROTEIN MREB"/>
    <property type="match status" value="1"/>
</dbReference>
<comment type="subunit">
    <text evidence="6">Forms polymers.</text>
</comment>
<evidence type="ECO:0000256" key="6">
    <source>
        <dbReference type="HAMAP-Rule" id="MF_02207"/>
    </source>
</evidence>
<feature type="binding site" evidence="6">
    <location>
        <begin position="227"/>
        <end position="230"/>
    </location>
    <ligand>
        <name>ATP</name>
        <dbReference type="ChEBI" id="CHEBI:30616"/>
    </ligand>
</feature>
<accession>A0A1F7JBY9</accession>
<name>A0A1F7JBY9_9BACT</name>
<dbReference type="SUPFAM" id="SSF53067">
    <property type="entry name" value="Actin-like ATPase domain"/>
    <property type="match status" value="2"/>
</dbReference>
<dbReference type="EMBL" id="MGAV01000024">
    <property type="protein sequence ID" value="OGK53157.1"/>
    <property type="molecule type" value="Genomic_DNA"/>
</dbReference>
<evidence type="ECO:0000256" key="2">
    <source>
        <dbReference type="ARBA" id="ARBA00022741"/>
    </source>
</evidence>
<evidence type="ECO:0000313" key="7">
    <source>
        <dbReference type="EMBL" id="OGK53157.1"/>
    </source>
</evidence>
<evidence type="ECO:0000256" key="1">
    <source>
        <dbReference type="ARBA" id="ARBA00022490"/>
    </source>
</evidence>
<dbReference type="PANTHER" id="PTHR42749">
    <property type="entry name" value="CELL SHAPE-DETERMINING PROTEIN MREB"/>
    <property type="match status" value="1"/>
</dbReference>
<dbReference type="HAMAP" id="MF_02207">
    <property type="entry name" value="MreB"/>
    <property type="match status" value="1"/>
</dbReference>
<dbReference type="AlphaFoldDB" id="A0A1F7JBY9"/>
<gene>
    <name evidence="6" type="primary">mreB</name>
    <name evidence="7" type="ORF">A3H78_02130</name>
</gene>
<dbReference type="InterPro" id="IPR004753">
    <property type="entry name" value="MreB"/>
</dbReference>